<reference evidence="2" key="2">
    <citation type="submission" date="2020-09" db="EMBL/GenBank/DDBJ databases">
        <authorList>
            <person name="Sun Q."/>
            <person name="Ohkuma M."/>
        </authorList>
    </citation>
    <scope>NUCLEOTIDE SEQUENCE</scope>
    <source>
        <strain evidence="2">JCM 4988</strain>
    </source>
</reference>
<sequence length="285" mass="31713">MSESKEHTARELAEQMRINEANWDARTPVHLASRFYGVDQDPDPARWFAPFEWTDMGELTGRDVLHLQCHLGTETLAFAQRGARTTGLDLSGAAVTAARDIAARAGQDVDYVHANVYDAAKALGERRFDIVYTGKGALCYLPDLPRWAETVSGLLRPGGRLYIVEFHPLLQALGLTPGPDDTPELLLRHDYLSGRGAILQDATHTYTDGPAVEGATDCYEWMYGLDDVINALIGAGLGVERLREYGELPWPRWPEMERTENGWWRLPEGSPRIPHLFALLTTAKG</sequence>
<evidence type="ECO:0000313" key="2">
    <source>
        <dbReference type="EMBL" id="GGZ34766.1"/>
    </source>
</evidence>
<dbReference type="InterPro" id="IPR013217">
    <property type="entry name" value="Methyltransf_12"/>
</dbReference>
<dbReference type="Pfam" id="PF08242">
    <property type="entry name" value="Methyltransf_12"/>
    <property type="match status" value="1"/>
</dbReference>
<comment type="caution">
    <text evidence="2">The sequence shown here is derived from an EMBL/GenBank/DDBJ whole genome shotgun (WGS) entry which is preliminary data.</text>
</comment>
<accession>A0A918UUU4</accession>
<dbReference type="GO" id="GO:0008168">
    <property type="term" value="F:methyltransferase activity"/>
    <property type="evidence" value="ECO:0007669"/>
    <property type="project" value="UniProtKB-KW"/>
</dbReference>
<dbReference type="PANTHER" id="PTHR43861">
    <property type="entry name" value="TRANS-ACONITATE 2-METHYLTRANSFERASE-RELATED"/>
    <property type="match status" value="1"/>
</dbReference>
<dbReference type="GO" id="GO:0017000">
    <property type="term" value="P:antibiotic biosynthetic process"/>
    <property type="evidence" value="ECO:0007669"/>
    <property type="project" value="UniProtKB-ARBA"/>
</dbReference>
<dbReference type="PANTHER" id="PTHR43861:SF1">
    <property type="entry name" value="TRANS-ACONITATE 2-METHYLTRANSFERASE"/>
    <property type="match status" value="1"/>
</dbReference>
<feature type="domain" description="Methyltransferase type 12" evidence="1">
    <location>
        <begin position="65"/>
        <end position="161"/>
    </location>
</feature>
<evidence type="ECO:0000259" key="1">
    <source>
        <dbReference type="Pfam" id="PF08242"/>
    </source>
</evidence>
<name>A0A918UUU4_9ACTN</name>
<evidence type="ECO:0000313" key="3">
    <source>
        <dbReference type="Proteomes" id="UP000630936"/>
    </source>
</evidence>
<dbReference type="RefSeq" id="WP_229869133.1">
    <property type="nucleotide sequence ID" value="NZ_BMWG01000008.1"/>
</dbReference>
<reference evidence="2" key="1">
    <citation type="journal article" date="2014" name="Int. J. Syst. Evol. Microbiol.">
        <title>Complete genome sequence of Corynebacterium casei LMG S-19264T (=DSM 44701T), isolated from a smear-ripened cheese.</title>
        <authorList>
            <consortium name="US DOE Joint Genome Institute (JGI-PGF)"/>
            <person name="Walter F."/>
            <person name="Albersmeier A."/>
            <person name="Kalinowski J."/>
            <person name="Ruckert C."/>
        </authorList>
    </citation>
    <scope>NUCLEOTIDE SEQUENCE</scope>
    <source>
        <strain evidence="2">JCM 4988</strain>
    </source>
</reference>
<keyword evidence="2" id="KW-0489">Methyltransferase</keyword>
<organism evidence="2 3">
    <name type="scientific">Streptomyces inusitatus</name>
    <dbReference type="NCBI Taxonomy" id="68221"/>
    <lineage>
        <taxon>Bacteria</taxon>
        <taxon>Bacillati</taxon>
        <taxon>Actinomycetota</taxon>
        <taxon>Actinomycetes</taxon>
        <taxon>Kitasatosporales</taxon>
        <taxon>Streptomycetaceae</taxon>
        <taxon>Streptomyces</taxon>
    </lineage>
</organism>
<dbReference type="Proteomes" id="UP000630936">
    <property type="component" value="Unassembled WGS sequence"/>
</dbReference>
<proteinExistence type="predicted"/>
<dbReference type="GO" id="GO:0032259">
    <property type="term" value="P:methylation"/>
    <property type="evidence" value="ECO:0007669"/>
    <property type="project" value="UniProtKB-KW"/>
</dbReference>
<dbReference type="Gene3D" id="3.40.50.150">
    <property type="entry name" value="Vaccinia Virus protein VP39"/>
    <property type="match status" value="1"/>
</dbReference>
<dbReference type="SUPFAM" id="SSF53335">
    <property type="entry name" value="S-adenosyl-L-methionine-dependent methyltransferases"/>
    <property type="match status" value="1"/>
</dbReference>
<dbReference type="InterPro" id="IPR029063">
    <property type="entry name" value="SAM-dependent_MTases_sf"/>
</dbReference>
<protein>
    <submittedName>
        <fullName evidence="2">Methyltransferase</fullName>
    </submittedName>
</protein>
<dbReference type="EMBL" id="BMWG01000008">
    <property type="protein sequence ID" value="GGZ34766.1"/>
    <property type="molecule type" value="Genomic_DNA"/>
</dbReference>
<keyword evidence="3" id="KW-1185">Reference proteome</keyword>
<dbReference type="CDD" id="cd02440">
    <property type="entry name" value="AdoMet_MTases"/>
    <property type="match status" value="1"/>
</dbReference>
<keyword evidence="2" id="KW-0808">Transferase</keyword>
<gene>
    <name evidence="2" type="ORF">GCM10010387_30990</name>
</gene>
<dbReference type="AlphaFoldDB" id="A0A918UUU4"/>